<feature type="transmembrane region" description="Helical" evidence="6">
    <location>
        <begin position="366"/>
        <end position="387"/>
    </location>
</feature>
<gene>
    <name evidence="7" type="ORF">CONCODRAFT_18156</name>
</gene>
<feature type="transmembrane region" description="Helical" evidence="6">
    <location>
        <begin position="331"/>
        <end position="354"/>
    </location>
</feature>
<feature type="transmembrane region" description="Helical" evidence="6">
    <location>
        <begin position="301"/>
        <end position="319"/>
    </location>
</feature>
<evidence type="ECO:0000256" key="2">
    <source>
        <dbReference type="ARBA" id="ARBA00022448"/>
    </source>
</evidence>
<dbReference type="STRING" id="796925.A0A137P3W3"/>
<evidence type="ECO:0000256" key="5">
    <source>
        <dbReference type="ARBA" id="ARBA00023136"/>
    </source>
</evidence>
<evidence type="ECO:0000256" key="4">
    <source>
        <dbReference type="ARBA" id="ARBA00022989"/>
    </source>
</evidence>
<dbReference type="AlphaFoldDB" id="A0A137P3W3"/>
<dbReference type="InterPro" id="IPR036259">
    <property type="entry name" value="MFS_trans_sf"/>
</dbReference>
<dbReference type="EMBL" id="KQ964526">
    <property type="protein sequence ID" value="KXN69703.1"/>
    <property type="molecule type" value="Genomic_DNA"/>
</dbReference>
<evidence type="ECO:0000256" key="1">
    <source>
        <dbReference type="ARBA" id="ARBA00004141"/>
    </source>
</evidence>
<feature type="transmembrane region" description="Helical" evidence="6">
    <location>
        <begin position="175"/>
        <end position="197"/>
    </location>
</feature>
<name>A0A137P3W3_CONC2</name>
<feature type="transmembrane region" description="Helical" evidence="6">
    <location>
        <begin position="438"/>
        <end position="459"/>
    </location>
</feature>
<keyword evidence="3 6" id="KW-0812">Transmembrane</keyword>
<feature type="transmembrane region" description="Helical" evidence="6">
    <location>
        <begin position="140"/>
        <end position="163"/>
    </location>
</feature>
<feature type="transmembrane region" description="Helical" evidence="6">
    <location>
        <begin position="465"/>
        <end position="485"/>
    </location>
</feature>
<protein>
    <recommendedName>
        <fullName evidence="9">MFS general substrate transporter</fullName>
    </recommendedName>
</protein>
<dbReference type="GO" id="GO:0016020">
    <property type="term" value="C:membrane"/>
    <property type="evidence" value="ECO:0007669"/>
    <property type="project" value="UniProtKB-SubCell"/>
</dbReference>
<dbReference type="SUPFAM" id="SSF103473">
    <property type="entry name" value="MFS general substrate transporter"/>
    <property type="match status" value="1"/>
</dbReference>
<evidence type="ECO:0008006" key="9">
    <source>
        <dbReference type="Google" id="ProtNLM"/>
    </source>
</evidence>
<feature type="transmembrane region" description="Helical" evidence="6">
    <location>
        <begin position="117"/>
        <end position="134"/>
    </location>
</feature>
<sequence>MVLKKPNINRNSSDSANSSSIIGGYIYTEPLDINDTRITKLPKKLTNSIYLLKLIKPFTLGLILSLNYLLLTEFKQISNSLEIIFYSSLIISLFYLGQSISTLIWSGLSKNFSRKTLTLSSYSAACLVLLGFGYSKKLQLSLIFVGLLGLLSGIEGIVNTMLYDLTDSTNLNSGFLPIGVYSTMGNILGLLTGFGTSNPIQKFPLLFNESDTLLKNYPYFLPCAISSYIIGVIILVNYIYLDNSVEYVKYQCFNNNNNTNYSTFSAISRITSNSSNFNDNSFTSSIKLISKELIWASIQESVTNLMLILLDITLISWTLTSSFNRNNGPIVIHLEIPLLLSGLLTSSIYHFGLASANINWLNKDNLTLILIIFMDLTLIALLLSYFTSIKMSLLLFSIILIIRFILQLFLQSVTNLLLPTQIKYGSKFLFQNSILKSLDSLMIAIGLGLIAVLTVNYPFNKVFEMFGVLPNWGFILVLLITGLITNNK</sequence>
<proteinExistence type="predicted"/>
<reference evidence="7 8" key="1">
    <citation type="journal article" date="2015" name="Genome Biol. Evol.">
        <title>Phylogenomic analyses indicate that early fungi evolved digesting cell walls of algal ancestors of land plants.</title>
        <authorList>
            <person name="Chang Y."/>
            <person name="Wang S."/>
            <person name="Sekimoto S."/>
            <person name="Aerts A.L."/>
            <person name="Choi C."/>
            <person name="Clum A."/>
            <person name="LaButti K.M."/>
            <person name="Lindquist E.A."/>
            <person name="Yee Ngan C."/>
            <person name="Ohm R.A."/>
            <person name="Salamov A.A."/>
            <person name="Grigoriev I.V."/>
            <person name="Spatafora J.W."/>
            <person name="Berbee M.L."/>
        </authorList>
    </citation>
    <scope>NUCLEOTIDE SEQUENCE [LARGE SCALE GENOMIC DNA]</scope>
    <source>
        <strain evidence="7 8">NRRL 28638</strain>
    </source>
</reference>
<feature type="transmembrane region" description="Helical" evidence="6">
    <location>
        <begin position="50"/>
        <end position="71"/>
    </location>
</feature>
<evidence type="ECO:0000313" key="8">
    <source>
        <dbReference type="Proteomes" id="UP000070444"/>
    </source>
</evidence>
<dbReference type="PANTHER" id="PTHR23504:SF15">
    <property type="entry name" value="MAJOR FACILITATOR SUPERFAMILY (MFS) PROFILE DOMAIN-CONTAINING PROTEIN"/>
    <property type="match status" value="1"/>
</dbReference>
<organism evidence="7 8">
    <name type="scientific">Conidiobolus coronatus (strain ATCC 28846 / CBS 209.66 / NRRL 28638)</name>
    <name type="common">Delacroixia coronata</name>
    <dbReference type="NCBI Taxonomy" id="796925"/>
    <lineage>
        <taxon>Eukaryota</taxon>
        <taxon>Fungi</taxon>
        <taxon>Fungi incertae sedis</taxon>
        <taxon>Zoopagomycota</taxon>
        <taxon>Entomophthoromycotina</taxon>
        <taxon>Entomophthoromycetes</taxon>
        <taxon>Entomophthorales</taxon>
        <taxon>Ancylistaceae</taxon>
        <taxon>Conidiobolus</taxon>
    </lineage>
</organism>
<comment type="subcellular location">
    <subcellularLocation>
        <location evidence="1">Membrane</location>
        <topology evidence="1">Multi-pass membrane protein</topology>
    </subcellularLocation>
</comment>
<keyword evidence="2" id="KW-0813">Transport</keyword>
<accession>A0A137P3W3</accession>
<dbReference type="OrthoDB" id="419616at2759"/>
<evidence type="ECO:0000313" key="7">
    <source>
        <dbReference type="EMBL" id="KXN69703.1"/>
    </source>
</evidence>
<evidence type="ECO:0000256" key="6">
    <source>
        <dbReference type="SAM" id="Phobius"/>
    </source>
</evidence>
<keyword evidence="4 6" id="KW-1133">Transmembrane helix</keyword>
<feature type="transmembrane region" description="Helical" evidence="6">
    <location>
        <begin position="217"/>
        <end position="241"/>
    </location>
</feature>
<dbReference type="Proteomes" id="UP000070444">
    <property type="component" value="Unassembled WGS sequence"/>
</dbReference>
<evidence type="ECO:0000256" key="3">
    <source>
        <dbReference type="ARBA" id="ARBA00022692"/>
    </source>
</evidence>
<keyword evidence="8" id="KW-1185">Reference proteome</keyword>
<feature type="transmembrane region" description="Helical" evidence="6">
    <location>
        <begin position="83"/>
        <end position="105"/>
    </location>
</feature>
<dbReference type="Gene3D" id="1.20.1250.20">
    <property type="entry name" value="MFS general substrate transporter like domains"/>
    <property type="match status" value="1"/>
</dbReference>
<dbReference type="PANTHER" id="PTHR23504">
    <property type="entry name" value="MAJOR FACILITATOR SUPERFAMILY DOMAIN-CONTAINING PROTEIN 10"/>
    <property type="match status" value="1"/>
</dbReference>
<keyword evidence="5 6" id="KW-0472">Membrane</keyword>
<feature type="transmembrane region" description="Helical" evidence="6">
    <location>
        <begin position="393"/>
        <end position="418"/>
    </location>
</feature>